<accession>A8IB72</accession>
<reference evidence="1 2" key="4">
    <citation type="journal article" date="2009" name="Appl. Environ. Microbiol.">
        <title>Comparative genome-wide transcriptional profiling of Azorhizobium caulinodans ORS571 grown under free-living and symbiotic conditions.</title>
        <authorList>
            <person name="Tsukada S."/>
            <person name="Aono T."/>
            <person name="Akiba N."/>
            <person name="Lee KB."/>
            <person name="Liu CT."/>
            <person name="Toyazaki H."/>
            <person name="Oyaizu H."/>
        </authorList>
    </citation>
    <scope>NUCLEOTIDE SEQUENCE [LARGE SCALE GENOMIC DNA]</scope>
    <source>
        <strain evidence="2">ATCC 43989 / DSM 5975 / JCM 20966 / LMG 6465 / NBRC 14845 / NCIMB 13405 / ORS 571</strain>
    </source>
</reference>
<dbReference type="InterPro" id="IPR019405">
    <property type="entry name" value="Lactonase_7-beta_prop"/>
</dbReference>
<dbReference type="eggNOG" id="COG2706">
    <property type="taxonomic scope" value="Bacteria"/>
</dbReference>
<dbReference type="InterPro" id="IPR011045">
    <property type="entry name" value="N2O_reductase_N"/>
</dbReference>
<dbReference type="AlphaFoldDB" id="A8IB72"/>
<dbReference type="SUPFAM" id="SSF50974">
    <property type="entry name" value="Nitrous oxide reductase, N-terminal domain"/>
    <property type="match status" value="1"/>
</dbReference>
<dbReference type="RefSeq" id="WP_012171144.1">
    <property type="nucleotide sequence ID" value="NC_009937.1"/>
</dbReference>
<proteinExistence type="predicted"/>
<organism evidence="1 2">
    <name type="scientific">Azorhizobium caulinodans (strain ATCC 43989 / DSM 5975 / JCM 20966 / LMG 6465 / NBRC 14845 / NCIMB 13405 / ORS 571)</name>
    <dbReference type="NCBI Taxonomy" id="438753"/>
    <lineage>
        <taxon>Bacteria</taxon>
        <taxon>Pseudomonadati</taxon>
        <taxon>Pseudomonadota</taxon>
        <taxon>Alphaproteobacteria</taxon>
        <taxon>Hyphomicrobiales</taxon>
        <taxon>Xanthobacteraceae</taxon>
        <taxon>Azorhizobium</taxon>
    </lineage>
</organism>
<evidence type="ECO:0008006" key="3">
    <source>
        <dbReference type="Google" id="ProtNLM"/>
    </source>
</evidence>
<dbReference type="EMBL" id="AP009384">
    <property type="protein sequence ID" value="BAF88618.1"/>
    <property type="molecule type" value="Genomic_DNA"/>
</dbReference>
<dbReference type="KEGG" id="azc:AZC_2620"/>
<gene>
    <name evidence="1" type="ordered locus">AZC_2620</name>
</gene>
<reference evidence="1 2" key="1">
    <citation type="journal article" date="2007" name="Appl. Environ. Microbiol.">
        <title>Rhizobial factors required for stem nodule maturation and maintenance in Sesbania rostrata-Azorhizobium caulinodans ORS571 symbiosis.</title>
        <authorList>
            <person name="Suzuki S."/>
            <person name="Aono T."/>
            <person name="Lee KB."/>
            <person name="Suzuki T."/>
            <person name="Liu CT."/>
            <person name="Miwa H."/>
            <person name="Wakao S."/>
            <person name="Iki T."/>
            <person name="Oyaizu H."/>
        </authorList>
    </citation>
    <scope>NUCLEOTIDE SEQUENCE [LARGE SCALE GENOMIC DNA]</scope>
    <source>
        <strain evidence="2">ATCC 43989 / DSM 5975 / JCM 20966 / LMG 6465 / NBRC 14845 / NCIMB 13405 / ORS 571</strain>
    </source>
</reference>
<name>A8IB72_AZOC5</name>
<keyword evidence="2" id="KW-1185">Reference proteome</keyword>
<evidence type="ECO:0000313" key="2">
    <source>
        <dbReference type="Proteomes" id="UP000000270"/>
    </source>
</evidence>
<dbReference type="Proteomes" id="UP000000270">
    <property type="component" value="Chromosome"/>
</dbReference>
<reference evidence="1 2" key="6">
    <citation type="journal article" date="2011" name="Appl. Environ. Microbiol.">
        <title>Involvement of the azorhizobial chromosome partition gene (parA) in the onset of bacteroid differentiation during Sesbania rostrata stem nodule development.</title>
        <authorList>
            <person name="Liu CT."/>
            <person name="Lee KB."/>
            <person name="Wang YS."/>
            <person name="Peng MH."/>
            <person name="Lee KT."/>
            <person name="Suzuki S."/>
            <person name="Suzuki T."/>
            <person name="Oyaizu H."/>
        </authorList>
    </citation>
    <scope>NUCLEOTIDE SEQUENCE [LARGE SCALE GENOMIC DNA]</scope>
    <source>
        <strain evidence="2">ATCC 43989 / DSM 5975 / JCM 20966 / LMG 6465 / NBRC 14845 / NCIMB 13405 / ORS 571</strain>
    </source>
</reference>
<sequence length="65" mass="6955">MGNFATETQPRGFAIDPLGRYLIAAGQKSNAATIYAINPESGALKAIGRQELGKNPNWVEIVNLP</sequence>
<reference evidence="1 2" key="3">
    <citation type="journal article" date="2008" name="BMC Genomics">
        <title>The genome of the versatile nitrogen fixer Azorhizobium caulinodans ORS571.</title>
        <authorList>
            <person name="Lee KB."/>
            <person name="Backer P.D."/>
            <person name="Aono T."/>
            <person name="Liu CT."/>
            <person name="Suzuki S."/>
            <person name="Suzuki T."/>
            <person name="Kaneko T."/>
            <person name="Yamada M."/>
            <person name="Tabata S."/>
            <person name="Kupfer D.M."/>
            <person name="Najar F.Z."/>
            <person name="Wiley G.B."/>
            <person name="Roe B."/>
            <person name="Binnewies T.T."/>
            <person name="Ussery D.W."/>
            <person name="D'Haeze W."/>
            <person name="Herder J.D."/>
            <person name="Gevers D."/>
            <person name="Vereecke D."/>
            <person name="Holsters M."/>
            <person name="Oyaizu H."/>
        </authorList>
    </citation>
    <scope>NUCLEOTIDE SEQUENCE [LARGE SCALE GENOMIC DNA]</scope>
    <source>
        <strain evidence="2">ATCC 43989 / DSM 5975 / JCM 20966 / LMG 6465 / NBRC 14845 / NCIMB 13405 / ORS 571</strain>
    </source>
</reference>
<dbReference type="Pfam" id="PF10282">
    <property type="entry name" value="Lactonase"/>
    <property type="match status" value="1"/>
</dbReference>
<dbReference type="InterPro" id="IPR015943">
    <property type="entry name" value="WD40/YVTN_repeat-like_dom_sf"/>
</dbReference>
<reference evidence="2" key="2">
    <citation type="submission" date="2007-04" db="EMBL/GenBank/DDBJ databases">
        <title>Complete genome sequence of the nitrogen-fixing bacterium Azorhizobium caulinodans ORS571.</title>
        <authorList>
            <person name="Lee K.B."/>
            <person name="Backer P.D."/>
            <person name="Aono T."/>
            <person name="Liu C.T."/>
            <person name="Suzuki S."/>
            <person name="Suzuki T."/>
            <person name="Kaneko T."/>
            <person name="Yamada M."/>
            <person name="Tabata S."/>
            <person name="Kupfer D.M."/>
            <person name="Najar F.Z."/>
            <person name="Wiley G.B."/>
            <person name="Roe B."/>
            <person name="Binnewies T."/>
            <person name="Ussery D."/>
            <person name="Vereecke D."/>
            <person name="Gevers D."/>
            <person name="Holsters M."/>
            <person name="Oyaizu H."/>
        </authorList>
    </citation>
    <scope>NUCLEOTIDE SEQUENCE [LARGE SCALE GENOMIC DNA]</scope>
    <source>
        <strain evidence="2">ATCC 43989 / DSM 5975 / JCM 20966 / LMG 6465 / NBRC 14845 / NCIMB 13405 / ORS 571</strain>
    </source>
</reference>
<protein>
    <recommendedName>
        <fullName evidence="3">6-phosphogluconolactonase</fullName>
    </recommendedName>
</protein>
<dbReference type="HOGENOM" id="CLU_2840257_0_0_5"/>
<reference evidence="1 2" key="5">
    <citation type="journal article" date="2010" name="Appl. Environ. Microbiol.">
        <title>phrR-like gene praR of Azorhizobium caulinodans ORS571 is essential for symbiosis with Sesbania rostrata and is involved in expression of reb genes.</title>
        <authorList>
            <person name="Akiba N."/>
            <person name="Aono T."/>
            <person name="Toyazaki H."/>
            <person name="Sato S."/>
            <person name="Oyaizu H."/>
        </authorList>
    </citation>
    <scope>NUCLEOTIDE SEQUENCE [LARGE SCALE GENOMIC DNA]</scope>
    <source>
        <strain evidence="2">ATCC 43989 / DSM 5975 / JCM 20966 / LMG 6465 / NBRC 14845 / NCIMB 13405 / ORS 571</strain>
    </source>
</reference>
<dbReference type="Gene3D" id="2.130.10.10">
    <property type="entry name" value="YVTN repeat-like/Quinoprotein amine dehydrogenase"/>
    <property type="match status" value="1"/>
</dbReference>
<evidence type="ECO:0000313" key="1">
    <source>
        <dbReference type="EMBL" id="BAF88618.1"/>
    </source>
</evidence>
<dbReference type="STRING" id="438753.AZC_2620"/>